<gene>
    <name evidence="1" type="ORF">IEQ34_015509</name>
</gene>
<accession>A0AAV7GIZ3</accession>
<sequence length="246" mass="28885">MEDLWNNPLKYFNNDADEEDFFWEDNDDEDVLDNQIPSFCNDVFEGAPHQSSTPPSIEFSFKEFEDPLQKSSSLPLYDEPVYDVYDDDMFFEVLDVDKPMYDNVQNKMDAPLEFCMHIVPVKVINALAITDKGNALQNTYVVITNFRIVSIMHSCEELVNRMINHLSQELDAFMKKRWDMVLVNQDLGEVNEAKKNILFCDVCWQMETIVNRIFDCSRCKIDIGWKYPDRFSQPKSPPYDRQPDIL</sequence>
<dbReference type="AlphaFoldDB" id="A0AAV7GIZ3"/>
<reference evidence="1 2" key="1">
    <citation type="journal article" date="2021" name="Hortic Res">
        <title>Chromosome-scale assembly of the Dendrobium chrysotoxum genome enhances the understanding of orchid evolution.</title>
        <authorList>
            <person name="Zhang Y."/>
            <person name="Zhang G.Q."/>
            <person name="Zhang D."/>
            <person name="Liu X.D."/>
            <person name="Xu X.Y."/>
            <person name="Sun W.H."/>
            <person name="Yu X."/>
            <person name="Zhu X."/>
            <person name="Wang Z.W."/>
            <person name="Zhao X."/>
            <person name="Zhong W.Y."/>
            <person name="Chen H."/>
            <person name="Yin W.L."/>
            <person name="Huang T."/>
            <person name="Niu S.C."/>
            <person name="Liu Z.J."/>
        </authorList>
    </citation>
    <scope>NUCLEOTIDE SEQUENCE [LARGE SCALE GENOMIC DNA]</scope>
    <source>
        <strain evidence="1">Lindl</strain>
    </source>
</reference>
<protein>
    <recommendedName>
        <fullName evidence="3">Transposase</fullName>
    </recommendedName>
</protein>
<evidence type="ECO:0000313" key="2">
    <source>
        <dbReference type="Proteomes" id="UP000775213"/>
    </source>
</evidence>
<comment type="caution">
    <text evidence="1">The sequence shown here is derived from an EMBL/GenBank/DDBJ whole genome shotgun (WGS) entry which is preliminary data.</text>
</comment>
<evidence type="ECO:0000313" key="1">
    <source>
        <dbReference type="EMBL" id="KAH0455477.1"/>
    </source>
</evidence>
<keyword evidence="2" id="KW-1185">Reference proteome</keyword>
<name>A0AAV7GIZ3_DENCH</name>
<evidence type="ECO:0008006" key="3">
    <source>
        <dbReference type="Google" id="ProtNLM"/>
    </source>
</evidence>
<organism evidence="1 2">
    <name type="scientific">Dendrobium chrysotoxum</name>
    <name type="common">Orchid</name>
    <dbReference type="NCBI Taxonomy" id="161865"/>
    <lineage>
        <taxon>Eukaryota</taxon>
        <taxon>Viridiplantae</taxon>
        <taxon>Streptophyta</taxon>
        <taxon>Embryophyta</taxon>
        <taxon>Tracheophyta</taxon>
        <taxon>Spermatophyta</taxon>
        <taxon>Magnoliopsida</taxon>
        <taxon>Liliopsida</taxon>
        <taxon>Asparagales</taxon>
        <taxon>Orchidaceae</taxon>
        <taxon>Epidendroideae</taxon>
        <taxon>Malaxideae</taxon>
        <taxon>Dendrobiinae</taxon>
        <taxon>Dendrobium</taxon>
    </lineage>
</organism>
<dbReference type="Proteomes" id="UP000775213">
    <property type="component" value="Unassembled WGS sequence"/>
</dbReference>
<dbReference type="EMBL" id="JAGFBR010000014">
    <property type="protein sequence ID" value="KAH0455477.1"/>
    <property type="molecule type" value="Genomic_DNA"/>
</dbReference>
<proteinExistence type="predicted"/>